<evidence type="ECO:0000256" key="2">
    <source>
        <dbReference type="ARBA" id="ARBA00006275"/>
    </source>
</evidence>
<keyword evidence="4" id="KW-0472">Membrane</keyword>
<dbReference type="SUPFAM" id="SSF48452">
    <property type="entry name" value="TPR-like"/>
    <property type="match status" value="1"/>
</dbReference>
<evidence type="ECO:0000313" key="10">
    <source>
        <dbReference type="Proteomes" id="UP000679126"/>
    </source>
</evidence>
<evidence type="ECO:0000256" key="6">
    <source>
        <dbReference type="SAM" id="SignalP"/>
    </source>
</evidence>
<dbReference type="InterPro" id="IPR011990">
    <property type="entry name" value="TPR-like_helical_dom_sf"/>
</dbReference>
<feature type="domain" description="SusD-like N-terminal" evidence="8">
    <location>
        <begin position="26"/>
        <end position="223"/>
    </location>
</feature>
<feature type="chain" id="PRO_5046228406" evidence="6">
    <location>
        <begin position="25"/>
        <end position="526"/>
    </location>
</feature>
<dbReference type="Proteomes" id="UP000679126">
    <property type="component" value="Unassembled WGS sequence"/>
</dbReference>
<keyword evidence="5" id="KW-0998">Cell outer membrane</keyword>
<name>A0ABS3YC55_9BACT</name>
<feature type="domain" description="RagB/SusD" evidence="7">
    <location>
        <begin position="315"/>
        <end position="522"/>
    </location>
</feature>
<evidence type="ECO:0000256" key="5">
    <source>
        <dbReference type="ARBA" id="ARBA00023237"/>
    </source>
</evidence>
<evidence type="ECO:0000313" key="9">
    <source>
        <dbReference type="EMBL" id="MBO9152271.1"/>
    </source>
</evidence>
<feature type="signal peptide" evidence="6">
    <location>
        <begin position="1"/>
        <end position="24"/>
    </location>
</feature>
<dbReference type="Gene3D" id="1.25.40.390">
    <property type="match status" value="1"/>
</dbReference>
<comment type="similarity">
    <text evidence="2">Belongs to the SusD family.</text>
</comment>
<keyword evidence="10" id="KW-1185">Reference proteome</keyword>
<evidence type="ECO:0000259" key="7">
    <source>
        <dbReference type="Pfam" id="PF07980"/>
    </source>
</evidence>
<gene>
    <name evidence="9" type="ORF">J7I43_08620</name>
</gene>
<comment type="caution">
    <text evidence="9">The sequence shown here is derived from an EMBL/GenBank/DDBJ whole genome shotgun (WGS) entry which is preliminary data.</text>
</comment>
<sequence length="526" mass="60262">MKRFNYLTIIFTALLLVSSLQCNKMLDESPVSTADPATFWQDKNDAKAWMAGIYNQLQTVLRTNWFDWGEVRSDNMTVAGTGNAQTKMLNNNLSANDADINGVTRWTDLYTGISLCNFGIKYLPVMIAENRDQGEAIYKDYLGQCYALRALLYFYGLRVWGELPMPLEPVEDLGQQVQYPRSPIAVVKKQIQDDIKASLELVGNDLTSLGIKYRIQKAAVYALQTDVHMWFQEYDEALIASENCANTSKCTWVSNPMQWKDMFVNPEASSETIFNLFWSDVERGNTGVGVCQKLGSGSNTHQYKVRPELWQEMKNHTVDDVTTDGRFYLCWDTVTYNLQADYAANVVQFGKFSIWEAAPGGDFIFEGNNQCNVKIPIYRFADVMLLRAEALTHRNRFAEALEILNTVRQRVGWTETVEESDVPVGADKVKYIERLILKERQYEFIGEGKRWFDLCRIDKMYDFSNNGYAYLREMMNPILTSRTGAIPFDNSANVPKGMYRILYPINSDAFNANPLLKDHQNEPYDE</sequence>
<accession>A0ABS3YC55</accession>
<dbReference type="RefSeq" id="WP_209145268.1">
    <property type="nucleotide sequence ID" value="NZ_JAGHKP010000002.1"/>
</dbReference>
<evidence type="ECO:0000259" key="8">
    <source>
        <dbReference type="Pfam" id="PF14322"/>
    </source>
</evidence>
<evidence type="ECO:0000256" key="3">
    <source>
        <dbReference type="ARBA" id="ARBA00022729"/>
    </source>
</evidence>
<dbReference type="InterPro" id="IPR012944">
    <property type="entry name" value="SusD_RagB_dom"/>
</dbReference>
<dbReference type="EMBL" id="JAGHKP010000002">
    <property type="protein sequence ID" value="MBO9152271.1"/>
    <property type="molecule type" value="Genomic_DNA"/>
</dbReference>
<protein>
    <submittedName>
        <fullName evidence="9">RagB/SusD family nutrient uptake outer membrane protein</fullName>
    </submittedName>
</protein>
<keyword evidence="3 6" id="KW-0732">Signal</keyword>
<comment type="subcellular location">
    <subcellularLocation>
        <location evidence="1">Cell outer membrane</location>
    </subcellularLocation>
</comment>
<dbReference type="Pfam" id="PF14322">
    <property type="entry name" value="SusD-like_3"/>
    <property type="match status" value="1"/>
</dbReference>
<dbReference type="Pfam" id="PF07980">
    <property type="entry name" value="SusD_RagB"/>
    <property type="match status" value="1"/>
</dbReference>
<organism evidence="9 10">
    <name type="scientific">Chitinophaga chungangae</name>
    <dbReference type="NCBI Taxonomy" id="2821488"/>
    <lineage>
        <taxon>Bacteria</taxon>
        <taxon>Pseudomonadati</taxon>
        <taxon>Bacteroidota</taxon>
        <taxon>Chitinophagia</taxon>
        <taxon>Chitinophagales</taxon>
        <taxon>Chitinophagaceae</taxon>
        <taxon>Chitinophaga</taxon>
    </lineage>
</organism>
<evidence type="ECO:0000256" key="4">
    <source>
        <dbReference type="ARBA" id="ARBA00023136"/>
    </source>
</evidence>
<evidence type="ECO:0000256" key="1">
    <source>
        <dbReference type="ARBA" id="ARBA00004442"/>
    </source>
</evidence>
<dbReference type="InterPro" id="IPR033985">
    <property type="entry name" value="SusD-like_N"/>
</dbReference>
<proteinExistence type="inferred from homology"/>
<reference evidence="10" key="1">
    <citation type="submission" date="2021-03" db="EMBL/GenBank/DDBJ databases">
        <title>Assistant Professor.</title>
        <authorList>
            <person name="Huq M.A."/>
        </authorList>
    </citation>
    <scope>NUCLEOTIDE SEQUENCE [LARGE SCALE GENOMIC DNA]</scope>
    <source>
        <strain evidence="10">MAH-28</strain>
    </source>
</reference>